<dbReference type="EMBL" id="BART01001261">
    <property type="protein sequence ID" value="GAG65558.1"/>
    <property type="molecule type" value="Genomic_DNA"/>
</dbReference>
<proteinExistence type="predicted"/>
<sequence length="129" mass="15558">MKQLNLLDDLKTKICVKCNESKPISEFYEKEDTNDKLSYCCKKCNKERNQLLKNGLKICNNCYKIKILREFYHTDKTIDGRSNYCKKCIDKFYQDNPELKKEYSKAYSKAYYNKHKKRDNENPSRVERI</sequence>
<comment type="caution">
    <text evidence="1">The sequence shown here is derived from an EMBL/GenBank/DDBJ whole genome shotgun (WGS) entry which is preliminary data.</text>
</comment>
<organism evidence="1">
    <name type="scientific">marine sediment metagenome</name>
    <dbReference type="NCBI Taxonomy" id="412755"/>
    <lineage>
        <taxon>unclassified sequences</taxon>
        <taxon>metagenomes</taxon>
        <taxon>ecological metagenomes</taxon>
    </lineage>
</organism>
<name>X0ZYM0_9ZZZZ</name>
<protein>
    <recommendedName>
        <fullName evidence="2">Stc1 domain-containing protein</fullName>
    </recommendedName>
</protein>
<evidence type="ECO:0008006" key="2">
    <source>
        <dbReference type="Google" id="ProtNLM"/>
    </source>
</evidence>
<dbReference type="AlphaFoldDB" id="X0ZYM0"/>
<gene>
    <name evidence="1" type="ORF">S01H4_04639</name>
</gene>
<evidence type="ECO:0000313" key="1">
    <source>
        <dbReference type="EMBL" id="GAG65558.1"/>
    </source>
</evidence>
<accession>X0ZYM0</accession>
<reference evidence="1" key="1">
    <citation type="journal article" date="2014" name="Front. Microbiol.">
        <title>High frequency of phylogenetically diverse reductive dehalogenase-homologous genes in deep subseafloor sedimentary metagenomes.</title>
        <authorList>
            <person name="Kawai M."/>
            <person name="Futagami T."/>
            <person name="Toyoda A."/>
            <person name="Takaki Y."/>
            <person name="Nishi S."/>
            <person name="Hori S."/>
            <person name="Arai W."/>
            <person name="Tsubouchi T."/>
            <person name="Morono Y."/>
            <person name="Uchiyama I."/>
            <person name="Ito T."/>
            <person name="Fujiyama A."/>
            <person name="Inagaki F."/>
            <person name="Takami H."/>
        </authorList>
    </citation>
    <scope>NUCLEOTIDE SEQUENCE</scope>
    <source>
        <strain evidence="1">Expedition CK06-06</strain>
    </source>
</reference>